<dbReference type="Proteomes" id="UP001221757">
    <property type="component" value="Unassembled WGS sequence"/>
</dbReference>
<keyword evidence="1" id="KW-1133">Transmembrane helix</keyword>
<feature type="transmembrane region" description="Helical" evidence="1">
    <location>
        <begin position="49"/>
        <end position="76"/>
    </location>
</feature>
<dbReference type="EMBL" id="JARKIE010000066">
    <property type="protein sequence ID" value="KAJ7690265.1"/>
    <property type="molecule type" value="Genomic_DNA"/>
</dbReference>
<keyword evidence="1" id="KW-0812">Transmembrane</keyword>
<accession>A0AAD7DF79</accession>
<proteinExistence type="predicted"/>
<feature type="transmembrane region" description="Helical" evidence="1">
    <location>
        <begin position="21"/>
        <end position="42"/>
    </location>
</feature>
<name>A0AAD7DF79_MYCRO</name>
<evidence type="ECO:0000313" key="3">
    <source>
        <dbReference type="Proteomes" id="UP001221757"/>
    </source>
</evidence>
<evidence type="ECO:0000256" key="1">
    <source>
        <dbReference type="SAM" id="Phobius"/>
    </source>
</evidence>
<dbReference type="AlphaFoldDB" id="A0AAD7DF79"/>
<reference evidence="2" key="1">
    <citation type="submission" date="2023-03" db="EMBL/GenBank/DDBJ databases">
        <title>Massive genome expansion in bonnet fungi (Mycena s.s.) driven by repeated elements and novel gene families across ecological guilds.</title>
        <authorList>
            <consortium name="Lawrence Berkeley National Laboratory"/>
            <person name="Harder C.B."/>
            <person name="Miyauchi S."/>
            <person name="Viragh M."/>
            <person name="Kuo A."/>
            <person name="Thoen E."/>
            <person name="Andreopoulos B."/>
            <person name="Lu D."/>
            <person name="Skrede I."/>
            <person name="Drula E."/>
            <person name="Henrissat B."/>
            <person name="Morin E."/>
            <person name="Kohler A."/>
            <person name="Barry K."/>
            <person name="LaButti K."/>
            <person name="Morin E."/>
            <person name="Salamov A."/>
            <person name="Lipzen A."/>
            <person name="Mereny Z."/>
            <person name="Hegedus B."/>
            <person name="Baldrian P."/>
            <person name="Stursova M."/>
            <person name="Weitz H."/>
            <person name="Taylor A."/>
            <person name="Grigoriev I.V."/>
            <person name="Nagy L.G."/>
            <person name="Martin F."/>
            <person name="Kauserud H."/>
        </authorList>
    </citation>
    <scope>NUCLEOTIDE SEQUENCE</scope>
    <source>
        <strain evidence="2">CBHHK067</strain>
    </source>
</reference>
<sequence>MAVAGLILGLNPAPEISFQDAVITIYFISMAWITLMISLAATKRVSPDLVLLVVSSIHTYLTVSFIFAVLATAVTFGQTPECNHEAVAIIFYPFSALKSGRIVGCCIVGLTVLGYTIRGSEPLVVGRWYGECEKEGHRDSGKLLTSSVYPRAIEGLHPEVDPTSLTHHVTATHHVASSLHPEPIARPREMVYDLQIGWTLVFRLFFMVVCWAFFVVHTELVIHHNRPTQGGDSTSAWQFGQILPMFLMLLPVGDVVSSFRQWGLRP</sequence>
<comment type="caution">
    <text evidence="2">The sequence shown here is derived from an EMBL/GenBank/DDBJ whole genome shotgun (WGS) entry which is preliminary data.</text>
</comment>
<gene>
    <name evidence="2" type="ORF">B0H17DRAFT_1290333</name>
</gene>
<keyword evidence="3" id="KW-1185">Reference proteome</keyword>
<feature type="transmembrane region" description="Helical" evidence="1">
    <location>
        <begin position="96"/>
        <end position="117"/>
    </location>
</feature>
<protein>
    <submittedName>
        <fullName evidence="2">Uncharacterized protein</fullName>
    </submittedName>
</protein>
<keyword evidence="1" id="KW-0472">Membrane</keyword>
<evidence type="ECO:0000313" key="2">
    <source>
        <dbReference type="EMBL" id="KAJ7690265.1"/>
    </source>
</evidence>
<organism evidence="2 3">
    <name type="scientific">Mycena rosella</name>
    <name type="common">Pink bonnet</name>
    <name type="synonym">Agaricus rosellus</name>
    <dbReference type="NCBI Taxonomy" id="1033263"/>
    <lineage>
        <taxon>Eukaryota</taxon>
        <taxon>Fungi</taxon>
        <taxon>Dikarya</taxon>
        <taxon>Basidiomycota</taxon>
        <taxon>Agaricomycotina</taxon>
        <taxon>Agaricomycetes</taxon>
        <taxon>Agaricomycetidae</taxon>
        <taxon>Agaricales</taxon>
        <taxon>Marasmiineae</taxon>
        <taxon>Mycenaceae</taxon>
        <taxon>Mycena</taxon>
    </lineage>
</organism>
<feature type="transmembrane region" description="Helical" evidence="1">
    <location>
        <begin position="236"/>
        <end position="256"/>
    </location>
</feature>
<feature type="transmembrane region" description="Helical" evidence="1">
    <location>
        <begin position="196"/>
        <end position="216"/>
    </location>
</feature>